<dbReference type="PROSITE" id="PS50125">
    <property type="entry name" value="GUANYLATE_CYCLASE_2"/>
    <property type="match status" value="1"/>
</dbReference>
<dbReference type="InterPro" id="IPR045983">
    <property type="entry name" value="GUC-dom-containing_N"/>
</dbReference>
<dbReference type="PANTHER" id="PTHR43081:SF19">
    <property type="entry name" value="PH-SENSITIVE ADENYLATE CYCLASE RV1264"/>
    <property type="match status" value="1"/>
</dbReference>
<dbReference type="GO" id="GO:0004016">
    <property type="term" value="F:adenylate cyclase activity"/>
    <property type="evidence" value="ECO:0007669"/>
    <property type="project" value="UniProtKB-ARBA"/>
</dbReference>
<evidence type="ECO:0000259" key="1">
    <source>
        <dbReference type="PROSITE" id="PS50125"/>
    </source>
</evidence>
<dbReference type="Pfam" id="PF00211">
    <property type="entry name" value="Guanylate_cyc"/>
    <property type="match status" value="1"/>
</dbReference>
<dbReference type="KEGG" id="tpx:Turpa_0103"/>
<dbReference type="InterPro" id="IPR050697">
    <property type="entry name" value="Adenylyl/Guanylyl_Cyclase_3/4"/>
</dbReference>
<dbReference type="Gene3D" id="3.30.70.1230">
    <property type="entry name" value="Nucleotide cyclase"/>
    <property type="match status" value="1"/>
</dbReference>
<name>I4B0F8_TURPD</name>
<organism evidence="2 3">
    <name type="scientific">Turneriella parva (strain ATCC BAA-1111 / DSM 21527 / NCTC 11395 / H)</name>
    <name type="common">Leptospira parva</name>
    <dbReference type="NCBI Taxonomy" id="869212"/>
    <lineage>
        <taxon>Bacteria</taxon>
        <taxon>Pseudomonadati</taxon>
        <taxon>Spirochaetota</taxon>
        <taxon>Spirochaetia</taxon>
        <taxon>Leptospirales</taxon>
        <taxon>Leptospiraceae</taxon>
        <taxon>Turneriella</taxon>
    </lineage>
</organism>
<accession>I4B0F8</accession>
<dbReference type="PATRIC" id="fig|869212.3.peg.62"/>
<dbReference type="STRING" id="869212.Turpa_0103"/>
<dbReference type="PANTHER" id="PTHR43081">
    <property type="entry name" value="ADENYLATE CYCLASE, TERMINAL-DIFFERENTIATION SPECIFIC-RELATED"/>
    <property type="match status" value="1"/>
</dbReference>
<keyword evidence="3" id="KW-1185">Reference proteome</keyword>
<proteinExistence type="predicted"/>
<gene>
    <name evidence="2" type="ordered locus">Turpa_0103</name>
</gene>
<reference evidence="2 3" key="1">
    <citation type="submission" date="2012-06" db="EMBL/GenBank/DDBJ databases">
        <title>The complete chromosome of genome of Turneriella parva DSM 21527.</title>
        <authorList>
            <consortium name="US DOE Joint Genome Institute (JGI-PGF)"/>
            <person name="Lucas S."/>
            <person name="Han J."/>
            <person name="Lapidus A."/>
            <person name="Bruce D."/>
            <person name="Goodwin L."/>
            <person name="Pitluck S."/>
            <person name="Peters L."/>
            <person name="Kyrpides N."/>
            <person name="Mavromatis K."/>
            <person name="Ivanova N."/>
            <person name="Mikhailova N."/>
            <person name="Chertkov O."/>
            <person name="Detter J.C."/>
            <person name="Tapia R."/>
            <person name="Han C."/>
            <person name="Land M."/>
            <person name="Hauser L."/>
            <person name="Markowitz V."/>
            <person name="Cheng J.-F."/>
            <person name="Hugenholtz P."/>
            <person name="Woyke T."/>
            <person name="Wu D."/>
            <person name="Gronow S."/>
            <person name="Wellnitz S."/>
            <person name="Brambilla E."/>
            <person name="Klenk H.-P."/>
            <person name="Eisen J.A."/>
        </authorList>
    </citation>
    <scope>NUCLEOTIDE SEQUENCE [LARGE SCALE GENOMIC DNA]</scope>
    <source>
        <strain evidence="3">ATCC BAA-1111 / DSM 21527 / NCTC 11395 / H</strain>
    </source>
</reference>
<protein>
    <submittedName>
        <fullName evidence="2">Adenylate/guanylate cyclase</fullName>
    </submittedName>
</protein>
<evidence type="ECO:0000313" key="3">
    <source>
        <dbReference type="Proteomes" id="UP000006048"/>
    </source>
</evidence>
<dbReference type="SUPFAM" id="SSF55073">
    <property type="entry name" value="Nucleotide cyclase"/>
    <property type="match status" value="1"/>
</dbReference>
<dbReference type="SMART" id="SM00044">
    <property type="entry name" value="CYCc"/>
    <property type="match status" value="1"/>
</dbReference>
<dbReference type="AlphaFoldDB" id="I4B0F8"/>
<dbReference type="EMBL" id="CP002959">
    <property type="protein sequence ID" value="AFM10765.1"/>
    <property type="molecule type" value="Genomic_DNA"/>
</dbReference>
<feature type="domain" description="Guanylate cyclase" evidence="1">
    <location>
        <begin position="458"/>
        <end position="573"/>
    </location>
</feature>
<dbReference type="OrthoDB" id="9801841at2"/>
<dbReference type="GO" id="GO:0035556">
    <property type="term" value="P:intracellular signal transduction"/>
    <property type="evidence" value="ECO:0007669"/>
    <property type="project" value="InterPro"/>
</dbReference>
<dbReference type="RefSeq" id="WP_014801286.1">
    <property type="nucleotide sequence ID" value="NC_018020.1"/>
</dbReference>
<dbReference type="InterPro" id="IPR001054">
    <property type="entry name" value="A/G_cyclase"/>
</dbReference>
<dbReference type="GO" id="GO:0006171">
    <property type="term" value="P:cAMP biosynthetic process"/>
    <property type="evidence" value="ECO:0007669"/>
    <property type="project" value="TreeGrafter"/>
</dbReference>
<dbReference type="CDD" id="cd07302">
    <property type="entry name" value="CHD"/>
    <property type="match status" value="1"/>
</dbReference>
<dbReference type="Proteomes" id="UP000006048">
    <property type="component" value="Chromosome"/>
</dbReference>
<dbReference type="Pfam" id="PF19363">
    <property type="entry name" value="DUF5939"/>
    <property type="match status" value="1"/>
</dbReference>
<sequence>MPANITTPTITLKEFLDRYPWQKTETGSTRPQNFLWKFSLPEAVADLWPFLIDTSTFNKLLALPRMTYVEKDGRLFGSSVNAGILSEWEEVPWEWEYHKGLNNARIYSKGFATYVRSRYLLVPNGNATDFYVYFGWVPRTWWARLLLKVAMPRLRKDYERALKKITEAIHTRRDFESRQRAIYAETAPEEKPVDAEHEARLEALVKRAVEAGGNSEDLHALAKHIVEAPEEELTRLKPKMLARQLSRPLEQVLKTSLYATHAGILALSWDVTCPHCRGVRKSVGSLGDLPQEERCDVCDINFSTSEIGNLEVIFQVNPEIRKVEKKFFCAAEPATKRHIYLQRRVLPQTTVELNTDFDNGEYRARVIGDNRYTQISVGAGSEKKLALKTGLPQLSTAPQPDFVFANETPAPLTLVIERKDEDNDALRPAEIFGLQTFRDLFGSQTLAEGLKIELGTQNILFTDIVGSTALYLKSGDGEAFTAVRRHFQRTYEVIRRNNGAVVKTIGDSAMVAFADALQCIRAAVELQREFNGDPATGAVLLRVSIHSGPCLAVNLNNGIDYFGNTVNFAAKLQQMAGAREIAYSAEFAQDKRVAEYLRAERLQPELKPFSATWTSAPLQIPVVRIA</sequence>
<evidence type="ECO:0000313" key="2">
    <source>
        <dbReference type="EMBL" id="AFM10765.1"/>
    </source>
</evidence>
<dbReference type="HOGENOM" id="CLU_030724_0_0_12"/>
<dbReference type="InterPro" id="IPR029787">
    <property type="entry name" value="Nucleotide_cyclase"/>
</dbReference>